<keyword evidence="3" id="KW-1185">Reference proteome</keyword>
<name>A0A166NK63_EXIGL</name>
<dbReference type="InParanoid" id="A0A166NK63"/>
<feature type="chain" id="PRO_5007877817" evidence="1">
    <location>
        <begin position="19"/>
        <end position="186"/>
    </location>
</feature>
<keyword evidence="1" id="KW-0732">Signal</keyword>
<sequence length="186" mass="19532">MRVLAFLSVLTILGGVTAKTVIHIIPANSTAIRYTTSGSSGPTPVTFDSKVLCHQTGTTFNISSARVLPAKTVVTYNFNGNSIFPILVSSKNNTSCAGRMRVGNDPSQALAQQPHSKDGNPVCDVPIGKQHITKNPSNITMVVQDCELSFAGFITTIDVPNGASGAERLSRAVAMLSAVLVLASFL</sequence>
<evidence type="ECO:0000313" key="2">
    <source>
        <dbReference type="EMBL" id="KZV79253.1"/>
    </source>
</evidence>
<organism evidence="2 3">
    <name type="scientific">Exidia glandulosa HHB12029</name>
    <dbReference type="NCBI Taxonomy" id="1314781"/>
    <lineage>
        <taxon>Eukaryota</taxon>
        <taxon>Fungi</taxon>
        <taxon>Dikarya</taxon>
        <taxon>Basidiomycota</taxon>
        <taxon>Agaricomycotina</taxon>
        <taxon>Agaricomycetes</taxon>
        <taxon>Auriculariales</taxon>
        <taxon>Exidiaceae</taxon>
        <taxon>Exidia</taxon>
    </lineage>
</organism>
<dbReference type="Proteomes" id="UP000077266">
    <property type="component" value="Unassembled WGS sequence"/>
</dbReference>
<dbReference type="AlphaFoldDB" id="A0A166NK63"/>
<accession>A0A166NK63</accession>
<evidence type="ECO:0000313" key="3">
    <source>
        <dbReference type="Proteomes" id="UP000077266"/>
    </source>
</evidence>
<reference evidence="2 3" key="1">
    <citation type="journal article" date="2016" name="Mol. Biol. Evol.">
        <title>Comparative Genomics of Early-Diverging Mushroom-Forming Fungi Provides Insights into the Origins of Lignocellulose Decay Capabilities.</title>
        <authorList>
            <person name="Nagy L.G."/>
            <person name="Riley R."/>
            <person name="Tritt A."/>
            <person name="Adam C."/>
            <person name="Daum C."/>
            <person name="Floudas D."/>
            <person name="Sun H."/>
            <person name="Yadav J.S."/>
            <person name="Pangilinan J."/>
            <person name="Larsson K.H."/>
            <person name="Matsuura K."/>
            <person name="Barry K."/>
            <person name="Labutti K."/>
            <person name="Kuo R."/>
            <person name="Ohm R.A."/>
            <person name="Bhattacharya S.S."/>
            <person name="Shirouzu T."/>
            <person name="Yoshinaga Y."/>
            <person name="Martin F.M."/>
            <person name="Grigoriev I.V."/>
            <person name="Hibbett D.S."/>
        </authorList>
    </citation>
    <scope>NUCLEOTIDE SEQUENCE [LARGE SCALE GENOMIC DNA]</scope>
    <source>
        <strain evidence="2 3">HHB12029</strain>
    </source>
</reference>
<gene>
    <name evidence="2" type="ORF">EXIGLDRAFT_707355</name>
</gene>
<proteinExistence type="predicted"/>
<protein>
    <submittedName>
        <fullName evidence="2">Uncharacterized protein</fullName>
    </submittedName>
</protein>
<dbReference type="EMBL" id="KV426650">
    <property type="protein sequence ID" value="KZV79253.1"/>
    <property type="molecule type" value="Genomic_DNA"/>
</dbReference>
<evidence type="ECO:0000256" key="1">
    <source>
        <dbReference type="SAM" id="SignalP"/>
    </source>
</evidence>
<feature type="signal peptide" evidence="1">
    <location>
        <begin position="1"/>
        <end position="18"/>
    </location>
</feature>